<name>A0ABR2YJ10_9CHLO</name>
<dbReference type="Gene3D" id="3.40.30.10">
    <property type="entry name" value="Glutaredoxin"/>
    <property type="match status" value="1"/>
</dbReference>
<evidence type="ECO:0000256" key="2">
    <source>
        <dbReference type="ARBA" id="ARBA00022490"/>
    </source>
</evidence>
<reference evidence="8 9" key="1">
    <citation type="journal article" date="2024" name="Nat. Commun.">
        <title>Phylogenomics reveals the evolutionary origins of lichenization in chlorophyte algae.</title>
        <authorList>
            <person name="Puginier C."/>
            <person name="Libourel C."/>
            <person name="Otte J."/>
            <person name="Skaloud P."/>
            <person name="Haon M."/>
            <person name="Grisel S."/>
            <person name="Petersen M."/>
            <person name="Berrin J.G."/>
            <person name="Delaux P.M."/>
            <person name="Dal Grande F."/>
            <person name="Keller J."/>
        </authorList>
    </citation>
    <scope>NUCLEOTIDE SEQUENCE [LARGE SCALE GENOMIC DNA]</scope>
    <source>
        <strain evidence="8 9">SAG 216-7</strain>
    </source>
</reference>
<gene>
    <name evidence="8" type="ORF">WJX75_002938</name>
</gene>
<evidence type="ECO:0000256" key="7">
    <source>
        <dbReference type="ARBA" id="ARBA00032129"/>
    </source>
</evidence>
<dbReference type="Pfam" id="PF13911">
    <property type="entry name" value="AhpC-TSA_2"/>
    <property type="match status" value="1"/>
</dbReference>
<evidence type="ECO:0000256" key="1">
    <source>
        <dbReference type="ARBA" id="ARBA00004496"/>
    </source>
</evidence>
<organism evidence="8 9">
    <name type="scientific">Coccomyxa subellipsoidea</name>
    <dbReference type="NCBI Taxonomy" id="248742"/>
    <lineage>
        <taxon>Eukaryota</taxon>
        <taxon>Viridiplantae</taxon>
        <taxon>Chlorophyta</taxon>
        <taxon>core chlorophytes</taxon>
        <taxon>Trebouxiophyceae</taxon>
        <taxon>Trebouxiophyceae incertae sedis</taxon>
        <taxon>Coccomyxaceae</taxon>
        <taxon>Coccomyxa</taxon>
    </lineage>
</organism>
<sequence>MASITPPPLSLLTGGTLNRLGEEAPSETLQSEDLWKDQPALILVLRRPGCVLCRAEAKSLWGLKPDLDKLGVRMVCVVHEALPAEIKAFWPEYWPGQLYLDTSKTLYKALGDGKLRKGSLLWFLNPFSVIWKHAKEAKEVHKIQESNLKGDGLTMGGLLIVNKGNGGVAYAYAEERFGDHADNETVLKVCSSLK</sequence>
<evidence type="ECO:0000256" key="5">
    <source>
        <dbReference type="ARBA" id="ARBA00023849"/>
    </source>
</evidence>
<keyword evidence="3" id="KW-0676">Redox-active center</keyword>
<evidence type="ECO:0000256" key="3">
    <source>
        <dbReference type="ARBA" id="ARBA00023284"/>
    </source>
</evidence>
<keyword evidence="9" id="KW-1185">Reference proteome</keyword>
<dbReference type="InterPro" id="IPR036249">
    <property type="entry name" value="Thioredoxin-like_sf"/>
</dbReference>
<keyword evidence="2" id="KW-0963">Cytoplasm</keyword>
<proteinExistence type="inferred from homology"/>
<evidence type="ECO:0000256" key="6">
    <source>
        <dbReference type="ARBA" id="ARBA00032058"/>
    </source>
</evidence>
<accession>A0ABR2YJ10</accession>
<comment type="caution">
    <text evidence="8">The sequence shown here is derived from an EMBL/GenBank/DDBJ whole genome shotgun (WGS) entry which is preliminary data.</text>
</comment>
<comment type="subcellular location">
    <subcellularLocation>
        <location evidence="1">Cytoplasm</location>
    </subcellularLocation>
</comment>
<comment type="similarity">
    <text evidence="4">Belongs to the peroxiredoxin-like PRXL2 family. PRXL2A subfamily.</text>
</comment>
<dbReference type="Proteomes" id="UP001491310">
    <property type="component" value="Unassembled WGS sequence"/>
</dbReference>
<evidence type="ECO:0000313" key="8">
    <source>
        <dbReference type="EMBL" id="KAK9906498.1"/>
    </source>
</evidence>
<evidence type="ECO:0000256" key="4">
    <source>
        <dbReference type="ARBA" id="ARBA00023787"/>
    </source>
</evidence>
<dbReference type="SUPFAM" id="SSF52833">
    <property type="entry name" value="Thioredoxin-like"/>
    <property type="match status" value="1"/>
</dbReference>
<dbReference type="EMBL" id="JALJOT010000010">
    <property type="protein sequence ID" value="KAK9906498.1"/>
    <property type="molecule type" value="Genomic_DNA"/>
</dbReference>
<dbReference type="InterPro" id="IPR032801">
    <property type="entry name" value="PXL2A/B/C"/>
</dbReference>
<protein>
    <recommendedName>
        <fullName evidence="5">Peroxiredoxin-like 2A</fullName>
    </recommendedName>
    <alternativeName>
        <fullName evidence="7">Peroxiredoxin-like 2 activated in M-CSF stimulated monocytes</fullName>
    </alternativeName>
    <alternativeName>
        <fullName evidence="6">Redox-regulatory protein FAM213A</fullName>
    </alternativeName>
</protein>
<evidence type="ECO:0000313" key="9">
    <source>
        <dbReference type="Proteomes" id="UP001491310"/>
    </source>
</evidence>
<dbReference type="PANTHER" id="PTHR28630:SF31">
    <property type="entry name" value="PEROXIREDOXIN-LIKE 2A"/>
    <property type="match status" value="1"/>
</dbReference>
<dbReference type="PANTHER" id="PTHR28630">
    <property type="match status" value="1"/>
</dbReference>